<evidence type="ECO:0000313" key="13">
    <source>
        <dbReference type="Proteomes" id="UP000199514"/>
    </source>
</evidence>
<evidence type="ECO:0000256" key="10">
    <source>
        <dbReference type="RuleBase" id="RU004481"/>
    </source>
</evidence>
<evidence type="ECO:0000256" key="3">
    <source>
        <dbReference type="ARBA" id="ARBA00022517"/>
    </source>
</evidence>
<feature type="domain" description="EngA-type G" evidence="11">
    <location>
        <begin position="178"/>
        <end position="355"/>
    </location>
</feature>
<dbReference type="FunFam" id="3.30.300.20:FF:000004">
    <property type="entry name" value="GTPase Der"/>
    <property type="match status" value="1"/>
</dbReference>
<evidence type="ECO:0000256" key="9">
    <source>
        <dbReference type="PROSITE-ProRule" id="PRU01049"/>
    </source>
</evidence>
<dbReference type="InterPro" id="IPR027417">
    <property type="entry name" value="P-loop_NTPase"/>
</dbReference>
<evidence type="ECO:0000256" key="1">
    <source>
        <dbReference type="ARBA" id="ARBA00008279"/>
    </source>
</evidence>
<reference evidence="12 13" key="1">
    <citation type="submission" date="2016-10" db="EMBL/GenBank/DDBJ databases">
        <authorList>
            <person name="de Groot N.N."/>
        </authorList>
    </citation>
    <scope>NUCLEOTIDE SEQUENCE [LARGE SCALE GENOMIC DNA]</scope>
    <source>
        <strain evidence="12 13">DSM 6793</strain>
    </source>
</reference>
<feature type="binding site" evidence="8">
    <location>
        <begin position="231"/>
        <end position="235"/>
    </location>
    <ligand>
        <name>GTP</name>
        <dbReference type="ChEBI" id="CHEBI:37565"/>
        <label>2</label>
    </ligand>
</feature>
<dbReference type="EMBL" id="FOLE01000011">
    <property type="protein sequence ID" value="SFC89832.1"/>
    <property type="molecule type" value="Genomic_DNA"/>
</dbReference>
<dbReference type="PANTHER" id="PTHR43834:SF6">
    <property type="entry name" value="GTPASE DER"/>
    <property type="match status" value="1"/>
</dbReference>
<evidence type="ECO:0000259" key="11">
    <source>
        <dbReference type="PROSITE" id="PS51712"/>
    </source>
</evidence>
<dbReference type="PROSITE" id="PS51712">
    <property type="entry name" value="G_ENGA"/>
    <property type="match status" value="2"/>
</dbReference>
<dbReference type="HAMAP" id="MF_00195">
    <property type="entry name" value="GTPase_Der"/>
    <property type="match status" value="1"/>
</dbReference>
<dbReference type="InterPro" id="IPR015946">
    <property type="entry name" value="KH_dom-like_a/b"/>
</dbReference>
<gene>
    <name evidence="8" type="primary">der</name>
    <name evidence="12" type="ORF">SAMN05421780_111155</name>
</gene>
<dbReference type="Proteomes" id="UP000199514">
    <property type="component" value="Unassembled WGS sequence"/>
</dbReference>
<dbReference type="RefSeq" id="WP_177199979.1">
    <property type="nucleotide sequence ID" value="NZ_FOLE01000011.1"/>
</dbReference>
<evidence type="ECO:0000256" key="6">
    <source>
        <dbReference type="ARBA" id="ARBA00023134"/>
    </source>
</evidence>
<dbReference type="Gene3D" id="3.30.300.20">
    <property type="match status" value="1"/>
</dbReference>
<dbReference type="CDD" id="cd01894">
    <property type="entry name" value="EngA1"/>
    <property type="match status" value="1"/>
</dbReference>
<sequence>MSNIVAIVGRPNVGKSTLFNRLVGERKAIMDDQSGVTRDRHYGRAEWIGKYFTVIDTGGYVSGSEDVFEEAIREQVQLAMEEANVILFMVDVTEGIHPLDEEFARVVRKSKKPVYVIANKADTSERVHWAGSFYALGIGDSEIFPVSSQSGAGTGELLDAVVSHFEEEGEEFPDQGVPRIAIVGRPNVGKSSLVNVLLGTDRNIVTDVAGTTRDSIDTRYKAFGKEFILTDTAGLRRKAKVREDNIEFYSTLRTIKAIEDADVCIIMLDATRGIEAQDASIIGLAERNRKGMVILVNKWDLIENKETNTARDFERAIRERIAPIDYTPIIFISAHTKQRVFQAVEMAIQVYNNRSHKIPTSQVNDKLLPEIDKFQPPAKKGRYIKIKYAMQLPTHTPSFAFFCNLPQYLDKSYERFLENQIRKHFGFEGVPINVFFRKK</sequence>
<dbReference type="GO" id="GO:0005525">
    <property type="term" value="F:GTP binding"/>
    <property type="evidence" value="ECO:0007669"/>
    <property type="project" value="UniProtKB-UniRule"/>
</dbReference>
<comment type="function">
    <text evidence="8 10">GTPase that plays an essential role in the late steps of ribosome biogenesis.</text>
</comment>
<keyword evidence="5 8" id="KW-0547">Nucleotide-binding</keyword>
<keyword evidence="3 8" id="KW-0690">Ribosome biogenesis</keyword>
<feature type="domain" description="EngA-type G" evidence="11">
    <location>
        <begin position="3"/>
        <end position="169"/>
    </location>
</feature>
<feature type="binding site" evidence="8">
    <location>
        <begin position="184"/>
        <end position="191"/>
    </location>
    <ligand>
        <name>GTP</name>
        <dbReference type="ChEBI" id="CHEBI:37565"/>
        <label>2</label>
    </ligand>
</feature>
<dbReference type="PIRSF" id="PIRSF006485">
    <property type="entry name" value="GTP-binding_EngA"/>
    <property type="match status" value="1"/>
</dbReference>
<dbReference type="InterPro" id="IPR005225">
    <property type="entry name" value="Small_GTP-bd"/>
</dbReference>
<dbReference type="GO" id="GO:0043022">
    <property type="term" value="F:ribosome binding"/>
    <property type="evidence" value="ECO:0007669"/>
    <property type="project" value="TreeGrafter"/>
</dbReference>
<feature type="binding site" evidence="8">
    <location>
        <begin position="297"/>
        <end position="300"/>
    </location>
    <ligand>
        <name>GTP</name>
        <dbReference type="ChEBI" id="CHEBI:37565"/>
        <label>2</label>
    </ligand>
</feature>
<evidence type="ECO:0000256" key="7">
    <source>
        <dbReference type="ARBA" id="ARBA00032345"/>
    </source>
</evidence>
<comment type="subunit">
    <text evidence="8">Associates with the 50S ribosomal subunit.</text>
</comment>
<dbReference type="InterPro" id="IPR006073">
    <property type="entry name" value="GTP-bd"/>
</dbReference>
<dbReference type="Gene3D" id="3.40.50.300">
    <property type="entry name" value="P-loop containing nucleotide triphosphate hydrolases"/>
    <property type="match status" value="2"/>
</dbReference>
<keyword evidence="4 10" id="KW-0677">Repeat</keyword>
<evidence type="ECO:0000256" key="4">
    <source>
        <dbReference type="ARBA" id="ARBA00022737"/>
    </source>
</evidence>
<keyword evidence="13" id="KW-1185">Reference proteome</keyword>
<comment type="similarity">
    <text evidence="1 8 9 10">Belongs to the TRAFAC class TrmE-Era-EngA-EngB-Septin-like GTPase superfamily. EngA (Der) GTPase family.</text>
</comment>
<accession>A0A1I1MY47</accession>
<dbReference type="PANTHER" id="PTHR43834">
    <property type="entry name" value="GTPASE DER"/>
    <property type="match status" value="1"/>
</dbReference>
<dbReference type="PRINTS" id="PR00326">
    <property type="entry name" value="GTP1OBG"/>
</dbReference>
<organism evidence="12 13">
    <name type="scientific">Flexibacter flexilis DSM 6793</name>
    <dbReference type="NCBI Taxonomy" id="927664"/>
    <lineage>
        <taxon>Bacteria</taxon>
        <taxon>Pseudomonadati</taxon>
        <taxon>Bacteroidota</taxon>
        <taxon>Cytophagia</taxon>
        <taxon>Cytophagales</taxon>
        <taxon>Flexibacteraceae</taxon>
        <taxon>Flexibacter</taxon>
    </lineage>
</organism>
<dbReference type="InterPro" id="IPR031166">
    <property type="entry name" value="G_ENGA"/>
</dbReference>
<keyword evidence="6 8" id="KW-0342">GTP-binding</keyword>
<proteinExistence type="inferred from homology"/>
<dbReference type="AlphaFoldDB" id="A0A1I1MY47"/>
<dbReference type="NCBIfam" id="TIGR00231">
    <property type="entry name" value="small_GTP"/>
    <property type="match status" value="2"/>
</dbReference>
<evidence type="ECO:0000313" key="12">
    <source>
        <dbReference type="EMBL" id="SFC89832.1"/>
    </source>
</evidence>
<dbReference type="CDD" id="cd01895">
    <property type="entry name" value="EngA2"/>
    <property type="match status" value="1"/>
</dbReference>
<protein>
    <recommendedName>
        <fullName evidence="2 8">GTPase Der</fullName>
    </recommendedName>
    <alternativeName>
        <fullName evidence="7 8">GTP-binding protein EngA</fullName>
    </alternativeName>
</protein>
<evidence type="ECO:0000256" key="5">
    <source>
        <dbReference type="ARBA" id="ARBA00022741"/>
    </source>
</evidence>
<dbReference type="InterPro" id="IPR016484">
    <property type="entry name" value="GTPase_Der"/>
</dbReference>
<dbReference type="InterPro" id="IPR032859">
    <property type="entry name" value="KH_dom-like"/>
</dbReference>
<dbReference type="SUPFAM" id="SSF52540">
    <property type="entry name" value="P-loop containing nucleoside triphosphate hydrolases"/>
    <property type="match status" value="2"/>
</dbReference>
<dbReference type="Pfam" id="PF14714">
    <property type="entry name" value="KH_dom-like"/>
    <property type="match status" value="1"/>
</dbReference>
<evidence type="ECO:0000256" key="2">
    <source>
        <dbReference type="ARBA" id="ARBA00020953"/>
    </source>
</evidence>
<feature type="binding site" evidence="8">
    <location>
        <begin position="9"/>
        <end position="16"/>
    </location>
    <ligand>
        <name>GTP</name>
        <dbReference type="ChEBI" id="CHEBI:37565"/>
        <label>1</label>
    </ligand>
</feature>
<feature type="binding site" evidence="8">
    <location>
        <begin position="119"/>
        <end position="122"/>
    </location>
    <ligand>
        <name>GTP</name>
        <dbReference type="ChEBI" id="CHEBI:37565"/>
        <label>1</label>
    </ligand>
</feature>
<dbReference type="STRING" id="927664.SAMN05421780_111155"/>
<dbReference type="FunFam" id="3.40.50.300:FF:000057">
    <property type="entry name" value="GTPase Der"/>
    <property type="match status" value="1"/>
</dbReference>
<dbReference type="FunFam" id="3.40.50.300:FF:000040">
    <property type="entry name" value="GTPase Der"/>
    <property type="match status" value="1"/>
</dbReference>
<name>A0A1I1MY47_9BACT</name>
<dbReference type="NCBIfam" id="TIGR03594">
    <property type="entry name" value="GTPase_EngA"/>
    <property type="match status" value="1"/>
</dbReference>
<dbReference type="GO" id="GO:0042254">
    <property type="term" value="P:ribosome biogenesis"/>
    <property type="evidence" value="ECO:0007669"/>
    <property type="project" value="UniProtKB-KW"/>
</dbReference>
<dbReference type="Pfam" id="PF01926">
    <property type="entry name" value="MMR_HSR1"/>
    <property type="match status" value="2"/>
</dbReference>
<evidence type="ECO:0000256" key="8">
    <source>
        <dbReference type="HAMAP-Rule" id="MF_00195"/>
    </source>
</evidence>
<feature type="binding site" evidence="8">
    <location>
        <begin position="56"/>
        <end position="60"/>
    </location>
    <ligand>
        <name>GTP</name>
        <dbReference type="ChEBI" id="CHEBI:37565"/>
        <label>1</label>
    </ligand>
</feature>